<keyword evidence="3" id="KW-1185">Reference proteome</keyword>
<evidence type="ECO:0000313" key="2">
    <source>
        <dbReference type="EMBL" id="KZZ95266.1"/>
    </source>
</evidence>
<reference evidence="2 3" key="1">
    <citation type="journal article" date="2016" name="Genome Biol. Evol.">
        <title>Divergent and convergent evolution of fungal pathogenicity.</title>
        <authorList>
            <person name="Shang Y."/>
            <person name="Xiao G."/>
            <person name="Zheng P."/>
            <person name="Cen K."/>
            <person name="Zhan S."/>
            <person name="Wang C."/>
        </authorList>
    </citation>
    <scope>NUCLEOTIDE SEQUENCE [LARGE SCALE GENOMIC DNA]</scope>
    <source>
        <strain evidence="2 3">RCEF 2490</strain>
    </source>
</reference>
<feature type="domain" description="Aminoglycoside phosphotransferase" evidence="1">
    <location>
        <begin position="130"/>
        <end position="207"/>
    </location>
</feature>
<dbReference type="STRING" id="1081109.A0A168BG54"/>
<dbReference type="InterPro" id="IPR002575">
    <property type="entry name" value="Aminoglycoside_PTrfase"/>
</dbReference>
<protein>
    <submittedName>
        <fullName evidence="2">Protein kinase-like domain protein</fullName>
    </submittedName>
</protein>
<dbReference type="EMBL" id="AZGY01000009">
    <property type="protein sequence ID" value="KZZ95266.1"/>
    <property type="molecule type" value="Genomic_DNA"/>
</dbReference>
<proteinExistence type="predicted"/>
<name>A0A168BG54_9HYPO</name>
<organism evidence="2 3">
    <name type="scientific">Moelleriella libera RCEF 2490</name>
    <dbReference type="NCBI Taxonomy" id="1081109"/>
    <lineage>
        <taxon>Eukaryota</taxon>
        <taxon>Fungi</taxon>
        <taxon>Dikarya</taxon>
        <taxon>Ascomycota</taxon>
        <taxon>Pezizomycotina</taxon>
        <taxon>Sordariomycetes</taxon>
        <taxon>Hypocreomycetidae</taxon>
        <taxon>Hypocreales</taxon>
        <taxon>Clavicipitaceae</taxon>
        <taxon>Moelleriella</taxon>
    </lineage>
</organism>
<evidence type="ECO:0000259" key="1">
    <source>
        <dbReference type="Pfam" id="PF01636"/>
    </source>
</evidence>
<dbReference type="SUPFAM" id="SSF56112">
    <property type="entry name" value="Protein kinase-like (PK-like)"/>
    <property type="match status" value="1"/>
</dbReference>
<accession>A0A168BG54</accession>
<dbReference type="OrthoDB" id="5598852at2759"/>
<dbReference type="InterPro" id="IPR011009">
    <property type="entry name" value="Kinase-like_dom_sf"/>
</dbReference>
<dbReference type="AlphaFoldDB" id="A0A168BG54"/>
<dbReference type="Gene3D" id="3.90.1200.10">
    <property type="match status" value="1"/>
</dbReference>
<evidence type="ECO:0000313" key="3">
    <source>
        <dbReference type="Proteomes" id="UP000078544"/>
    </source>
</evidence>
<comment type="caution">
    <text evidence="2">The sequence shown here is derived from an EMBL/GenBank/DDBJ whole genome shotgun (WGS) entry which is preliminary data.</text>
</comment>
<dbReference type="Proteomes" id="UP000078544">
    <property type="component" value="Unassembled WGS sequence"/>
</dbReference>
<keyword evidence="2" id="KW-0808">Transferase</keyword>
<gene>
    <name evidence="2" type="ORF">AAL_04497</name>
</gene>
<dbReference type="Pfam" id="PF01636">
    <property type="entry name" value="APH"/>
    <property type="match status" value="1"/>
</dbReference>
<sequence length="291" mass="33240">MPPNISGLSQLQIRNFFEGNPSVTQEKCDELARHLTGQSVAATACQGGTSYTVEGGQVVVQFRDPHSPLNTDFLQIIEQTYRGFTPQHHYQGQLGEVMVYKMNNRRFFVSAYHNTPAQMIRPDRAQLFDKYSSQLQQLRKGLPERFHGKLDDIIPQLPDLFAEDWPLVPNHTDLLENNIHVNPTTGKIVGICDWGGAEISPFGMSLAGLETMLGIRITSGDFWRHHPNHQELRDLFWTRFYYYMGGASDEQKRRIRVAREVGLFLENGFEYDKPATEESMELRILGAILLK</sequence>
<dbReference type="GO" id="GO:0016301">
    <property type="term" value="F:kinase activity"/>
    <property type="evidence" value="ECO:0007669"/>
    <property type="project" value="UniProtKB-KW"/>
</dbReference>
<keyword evidence="2" id="KW-0418">Kinase</keyword>